<dbReference type="AlphaFoldDB" id="A0AAF0D2C5"/>
<dbReference type="PIRSF" id="PIRSF006809">
    <property type="entry name" value="GTP-binding_hflX_prd"/>
    <property type="match status" value="1"/>
</dbReference>
<name>A0AAF0D2C5_ODILC</name>
<dbReference type="Pfam" id="PF13167">
    <property type="entry name" value="GTP-bdg_N"/>
    <property type="match status" value="1"/>
</dbReference>
<reference evidence="5" key="2">
    <citation type="journal article" date="2022" name="Nat. Microbiol.">
        <title>A closed Candidatus Odinarchaeum chromosome exposes Asgard archaeal viruses.</title>
        <authorList>
            <person name="Tamarit D."/>
            <person name="Caceres E.F."/>
            <person name="Krupovic M."/>
            <person name="Nijland R."/>
            <person name="Eme L."/>
            <person name="Robinson N.P."/>
            <person name="Ettema T.J.G."/>
        </authorList>
    </citation>
    <scope>NUCLEOTIDE SEQUENCE</scope>
    <source>
        <strain evidence="5">LCB_4</strain>
    </source>
</reference>
<evidence type="ECO:0000259" key="3">
    <source>
        <dbReference type="Pfam" id="PF01926"/>
    </source>
</evidence>
<dbReference type="Proteomes" id="UP000186851">
    <property type="component" value="Chromosome"/>
</dbReference>
<dbReference type="GO" id="GO:0043022">
    <property type="term" value="F:ribosome binding"/>
    <property type="evidence" value="ECO:0007669"/>
    <property type="project" value="TreeGrafter"/>
</dbReference>
<dbReference type="InterPro" id="IPR027417">
    <property type="entry name" value="P-loop_NTPase"/>
</dbReference>
<feature type="binding site" evidence="1">
    <location>
        <begin position="250"/>
        <end position="253"/>
    </location>
    <ligand>
        <name>GTP</name>
        <dbReference type="ChEBI" id="CHEBI:37565"/>
    </ligand>
</feature>
<dbReference type="PANTHER" id="PTHR10229:SF8">
    <property type="entry name" value="GTPASE HFLX"/>
    <property type="match status" value="1"/>
</dbReference>
<evidence type="ECO:0000313" key="5">
    <source>
        <dbReference type="EMBL" id="WEU40367.1"/>
    </source>
</evidence>
<feature type="binding site" evidence="2">
    <location>
        <position position="212"/>
    </location>
    <ligand>
        <name>Mg(2+)</name>
        <dbReference type="ChEBI" id="CHEBI:18420"/>
    </ligand>
</feature>
<accession>A0AAF0D2C5</accession>
<keyword evidence="2" id="KW-0460">Magnesium</keyword>
<keyword evidence="1" id="KW-0547">Nucleotide-binding</keyword>
<dbReference type="PANTHER" id="PTHR10229">
    <property type="entry name" value="GTP-BINDING PROTEIN HFLX"/>
    <property type="match status" value="1"/>
</dbReference>
<dbReference type="Gene3D" id="3.40.50.300">
    <property type="entry name" value="P-loop containing nucleotide triphosphate hydrolases"/>
    <property type="match status" value="1"/>
</dbReference>
<dbReference type="InterPro" id="IPR025121">
    <property type="entry name" value="GTPase_HflX_N"/>
</dbReference>
<evidence type="ECO:0000256" key="1">
    <source>
        <dbReference type="PIRSR" id="PIRSR006809-1"/>
    </source>
</evidence>
<dbReference type="Gene3D" id="3.40.50.11060">
    <property type="entry name" value="GTPase HflX, N-terminal domain"/>
    <property type="match status" value="1"/>
</dbReference>
<comment type="cofactor">
    <cofactor evidence="2">
        <name>Mg(2+)</name>
        <dbReference type="ChEBI" id="CHEBI:18420"/>
    </cofactor>
</comment>
<feature type="binding site" evidence="2">
    <location>
        <position position="232"/>
    </location>
    <ligand>
        <name>Mg(2+)</name>
        <dbReference type="ChEBI" id="CHEBI:18420"/>
    </ligand>
</feature>
<reference evidence="5" key="1">
    <citation type="journal article" date="2017" name="Nature">
        <title>Asgard archaea illuminate the origin of eukaryotic cellular complexity.</title>
        <authorList>
            <person name="Zaremba-Niedzwiedzka K."/>
            <person name="Caceres E.F."/>
            <person name="Saw J.H."/>
            <person name="Backstrom D."/>
            <person name="Juzokaite L."/>
            <person name="Vancaester E."/>
            <person name="Seitz K.W."/>
            <person name="Anantharaman K."/>
            <person name="Starnawski P."/>
            <person name="Kjeldsen K.U."/>
            <person name="Scott M.B."/>
            <person name="Nunoura T."/>
            <person name="Banfield J.F."/>
            <person name="Schramm A."/>
            <person name="Baker B.J."/>
            <person name="Spang A."/>
            <person name="Ettema T.J.G."/>
        </authorList>
    </citation>
    <scope>NUCLEOTIDE SEQUENCE</scope>
    <source>
        <strain evidence="5">LCB_4</strain>
    </source>
</reference>
<dbReference type="GO" id="GO:0005525">
    <property type="term" value="F:GTP binding"/>
    <property type="evidence" value="ECO:0007669"/>
    <property type="project" value="UniProtKB-KW"/>
</dbReference>
<dbReference type="KEGG" id="oyw:OdinLCB4_000075"/>
<feature type="domain" description="GTPase HflX N-terminal" evidence="4">
    <location>
        <begin position="28"/>
        <end position="113"/>
    </location>
</feature>
<dbReference type="InterPro" id="IPR016496">
    <property type="entry name" value="GTPase_HflX"/>
</dbReference>
<dbReference type="InterPro" id="IPR042108">
    <property type="entry name" value="GTPase_HflX_N_sf"/>
</dbReference>
<feature type="binding site" evidence="1">
    <location>
        <begin position="205"/>
        <end position="212"/>
    </location>
    <ligand>
        <name>GTP</name>
        <dbReference type="ChEBI" id="CHEBI:37565"/>
    </ligand>
</feature>
<keyword evidence="1" id="KW-0342">GTP-binding</keyword>
<dbReference type="Pfam" id="PF01926">
    <property type="entry name" value="MMR_HSR1"/>
    <property type="match status" value="1"/>
</dbReference>
<protein>
    <submittedName>
        <fullName evidence="5">50S ribosome-binding GTPase</fullName>
    </submittedName>
</protein>
<dbReference type="GO" id="GO:0005737">
    <property type="term" value="C:cytoplasm"/>
    <property type="evidence" value="ECO:0007669"/>
    <property type="project" value="TreeGrafter"/>
</dbReference>
<feature type="domain" description="G" evidence="3">
    <location>
        <begin position="200"/>
        <end position="297"/>
    </location>
</feature>
<evidence type="ECO:0000313" key="6">
    <source>
        <dbReference type="Proteomes" id="UP000186851"/>
    </source>
</evidence>
<keyword evidence="2" id="KW-0479">Metal-binding</keyword>
<dbReference type="GO" id="GO:0046872">
    <property type="term" value="F:metal ion binding"/>
    <property type="evidence" value="ECO:0007669"/>
    <property type="project" value="UniProtKB-KW"/>
</dbReference>
<gene>
    <name evidence="5" type="ORF">OdinLCB4_000075</name>
</gene>
<evidence type="ECO:0000256" key="2">
    <source>
        <dbReference type="PIRSR" id="PIRSR006809-2"/>
    </source>
</evidence>
<dbReference type="InterPro" id="IPR006073">
    <property type="entry name" value="GTP-bd"/>
</dbReference>
<dbReference type="SUPFAM" id="SSF52540">
    <property type="entry name" value="P-loop containing nucleoside triphosphate hydrolases"/>
    <property type="match status" value="1"/>
</dbReference>
<sequence length="376" mass="43532">MNPFLEGKRALICFLKNNPHDHVIYKLKLEELKTLVKSLNIEIVDNVIQTRIKPASNYCFGKGRVLAVKERVNAENIDLIIFYNRLNSKQRLNLNRVLERPVLDRNDIVFELFRRGASDKLSVLQIEYAEISRMLPYYKLIVKEKFMSDRAFLGSSGEYGYHNTLKAYTRKLCKIKEEMDAYFQDKLSQIEKRKALNKPTVCISGYYNAGKTTLFNFLTGESKEVSDRPFTTLVSKYQIGKSDKDIFFIDTIGFVADMDLNVLKSFSLNMLDIINADLILFTVSLDDELEAIKFKIQQGFEIYRDLQIDFDKILLVFTKIDLLDEDVFEEYKSSLAELYSPDKTVFISVFSGAGLNKLMEKIKLNLKPQANPVRIF</sequence>
<proteinExistence type="predicted"/>
<evidence type="ECO:0000259" key="4">
    <source>
        <dbReference type="Pfam" id="PF13167"/>
    </source>
</evidence>
<organism evidence="5 6">
    <name type="scientific">Odinarchaeota yellowstonii (strain LCB_4)</name>
    <dbReference type="NCBI Taxonomy" id="1841599"/>
    <lineage>
        <taxon>Archaea</taxon>
        <taxon>Promethearchaeati</taxon>
        <taxon>Candidatus Odinarchaeota</taxon>
        <taxon>Candidatus Odinarchaeia</taxon>
        <taxon>Candidatus Odinarchaeales</taxon>
        <taxon>Candidatus Odinarchaeaceae</taxon>
        <taxon>Candidatus Odinarchaeum</taxon>
    </lineage>
</organism>
<dbReference type="EMBL" id="CP091871">
    <property type="protein sequence ID" value="WEU40367.1"/>
    <property type="molecule type" value="Genomic_DNA"/>
</dbReference>